<name>A0A1Y2HS99_9FUNG</name>
<keyword evidence="4" id="KW-1185">Reference proteome</keyword>
<keyword evidence="2" id="KW-1133">Transmembrane helix</keyword>
<dbReference type="InterPro" id="IPR029058">
    <property type="entry name" value="AB_hydrolase_fold"/>
</dbReference>
<dbReference type="SUPFAM" id="SSF53474">
    <property type="entry name" value="alpha/beta-Hydrolases"/>
    <property type="match status" value="1"/>
</dbReference>
<gene>
    <name evidence="3" type="ORF">BCR44DRAFT_1430294</name>
</gene>
<accession>A0A1Y2HS99</accession>
<dbReference type="PANTHER" id="PTHR37471:SF1">
    <property type="entry name" value="AB HYDROLASE-1 DOMAIN-CONTAINING PROTEIN"/>
    <property type="match status" value="1"/>
</dbReference>
<dbReference type="PANTHER" id="PTHR37471">
    <property type="entry name" value="UNNAMED PRODUCT"/>
    <property type="match status" value="1"/>
</dbReference>
<dbReference type="Proteomes" id="UP000193411">
    <property type="component" value="Unassembled WGS sequence"/>
</dbReference>
<protein>
    <recommendedName>
        <fullName evidence="5">Alpha/Beta hydrolase protein</fullName>
    </recommendedName>
</protein>
<organism evidence="3 4">
    <name type="scientific">Catenaria anguillulae PL171</name>
    <dbReference type="NCBI Taxonomy" id="765915"/>
    <lineage>
        <taxon>Eukaryota</taxon>
        <taxon>Fungi</taxon>
        <taxon>Fungi incertae sedis</taxon>
        <taxon>Blastocladiomycota</taxon>
        <taxon>Blastocladiomycetes</taxon>
        <taxon>Blastocladiales</taxon>
        <taxon>Catenariaceae</taxon>
        <taxon>Catenaria</taxon>
    </lineage>
</organism>
<dbReference type="OrthoDB" id="6431331at2759"/>
<proteinExistence type="predicted"/>
<feature type="compositionally biased region" description="Low complexity" evidence="1">
    <location>
        <begin position="1"/>
        <end position="10"/>
    </location>
</feature>
<feature type="transmembrane region" description="Helical" evidence="2">
    <location>
        <begin position="121"/>
        <end position="145"/>
    </location>
</feature>
<keyword evidence="2" id="KW-0472">Membrane</keyword>
<dbReference type="AlphaFoldDB" id="A0A1Y2HS99"/>
<reference evidence="3 4" key="1">
    <citation type="submission" date="2016-07" db="EMBL/GenBank/DDBJ databases">
        <title>Pervasive Adenine N6-methylation of Active Genes in Fungi.</title>
        <authorList>
            <consortium name="DOE Joint Genome Institute"/>
            <person name="Mondo S.J."/>
            <person name="Dannebaum R.O."/>
            <person name="Kuo R.C."/>
            <person name="Labutti K."/>
            <person name="Haridas S."/>
            <person name="Kuo A."/>
            <person name="Salamov A."/>
            <person name="Ahrendt S.R."/>
            <person name="Lipzen A."/>
            <person name="Sullivan W."/>
            <person name="Andreopoulos W.B."/>
            <person name="Clum A."/>
            <person name="Lindquist E."/>
            <person name="Daum C."/>
            <person name="Ramamoorthy G.K."/>
            <person name="Gryganskyi A."/>
            <person name="Culley D."/>
            <person name="Magnuson J.K."/>
            <person name="James T.Y."/>
            <person name="O'Malley M.A."/>
            <person name="Stajich J.E."/>
            <person name="Spatafora J.W."/>
            <person name="Visel A."/>
            <person name="Grigoriev I.V."/>
        </authorList>
    </citation>
    <scope>NUCLEOTIDE SEQUENCE [LARGE SCALE GENOMIC DNA]</scope>
    <source>
        <strain evidence="3 4">PL171</strain>
    </source>
</reference>
<keyword evidence="2" id="KW-0812">Transmembrane</keyword>
<evidence type="ECO:0000256" key="1">
    <source>
        <dbReference type="SAM" id="MobiDB-lite"/>
    </source>
</evidence>
<feature type="transmembrane region" description="Helical" evidence="2">
    <location>
        <begin position="371"/>
        <end position="393"/>
    </location>
</feature>
<dbReference type="EMBL" id="MCFL01000012">
    <property type="protein sequence ID" value="ORZ37476.1"/>
    <property type="molecule type" value="Genomic_DNA"/>
</dbReference>
<evidence type="ECO:0000313" key="3">
    <source>
        <dbReference type="EMBL" id="ORZ37476.1"/>
    </source>
</evidence>
<comment type="caution">
    <text evidence="3">The sequence shown here is derived from an EMBL/GenBank/DDBJ whole genome shotgun (WGS) entry which is preliminary data.</text>
</comment>
<feature type="transmembrane region" description="Helical" evidence="2">
    <location>
        <begin position="165"/>
        <end position="188"/>
    </location>
</feature>
<evidence type="ECO:0000256" key="2">
    <source>
        <dbReference type="SAM" id="Phobius"/>
    </source>
</evidence>
<evidence type="ECO:0000313" key="4">
    <source>
        <dbReference type="Proteomes" id="UP000193411"/>
    </source>
</evidence>
<dbReference type="STRING" id="765915.A0A1Y2HS99"/>
<evidence type="ECO:0008006" key="5">
    <source>
        <dbReference type="Google" id="ProtNLM"/>
    </source>
</evidence>
<sequence length="612" mass="68699">MNPLSTSSSPPASPLRRRRVANEQLALSDGLTVPSHRIQEPVASPLPSSPPSTSSDEASDGDDEVVPLHRPYYCYCEKCIPETPRVESTFAHLIPTPSPASTLEETPSLNSRLQAFIRESLLLWGLIYLLAIVLRWSTLIAAIHLPVLAYFCYDMWDSAEMLGGLPPLLVAATTASILELAFSVFLVIPHLARLNKFYDQPTMFPASTFNRKARWSSLRQLPYSTMPHIGLFWQGWFKGSAPCDIKRDNVKEWLAWAFFNVRMADVERREEVKIELEEMVKYIETETGAQVPPGYNTEVECMRVGLDQKRVAWRGGIYYALMTAVNLSIISLFRLIGYTNVHSPTGDLILHIPSRYTRPSSTLTRPIKKPILLLHGLAVGMTPYLPWCLYTYLTTGRPIIFLHMPSVSIRLFAPHPPTPSSFNASCNPPGPDPVTMRNVVDSAVLTDPISFGLCFVDVAQNFLYKSPTNWIELAIRVLGAREPNVANYLYRHFWWFENVIWKSEWKGALASSDRVQDNDGSSSTAEPRSATNPTGRLAIFLAEYDSIVNAEAVKRYLDQEGELSVTVIPDIAHGAFVFTPTLWADIKRAVQETARNAGAKEEEIERVGGRWW</sequence>
<feature type="transmembrane region" description="Helical" evidence="2">
    <location>
        <begin position="316"/>
        <end position="336"/>
    </location>
</feature>
<feature type="region of interest" description="Disordered" evidence="1">
    <location>
        <begin position="1"/>
        <end position="64"/>
    </location>
</feature>